<evidence type="ECO:0000259" key="6">
    <source>
        <dbReference type="PROSITE" id="PS50072"/>
    </source>
</evidence>
<accession>A0ABU6AP76</accession>
<comment type="catalytic activity">
    <reaction evidence="5">
        <text>[protein]-peptidylproline (omega=180) = [protein]-peptidylproline (omega=0)</text>
        <dbReference type="Rhea" id="RHEA:16237"/>
        <dbReference type="Rhea" id="RHEA-COMP:10747"/>
        <dbReference type="Rhea" id="RHEA-COMP:10748"/>
        <dbReference type="ChEBI" id="CHEBI:83833"/>
        <dbReference type="ChEBI" id="CHEBI:83834"/>
        <dbReference type="EC" id="5.2.1.8"/>
    </reaction>
</comment>
<dbReference type="PIRSF" id="PIRSF001467">
    <property type="entry name" value="Peptidylpro_ismrse"/>
    <property type="match status" value="1"/>
</dbReference>
<evidence type="ECO:0000256" key="1">
    <source>
        <dbReference type="ARBA" id="ARBA00002388"/>
    </source>
</evidence>
<name>A0ABU6AP76_9NOCA</name>
<comment type="caution">
    <text evidence="7">The sequence shown here is derived from an EMBL/GenBank/DDBJ whole genome shotgun (WGS) entry which is preliminary data.</text>
</comment>
<feature type="domain" description="PPIase cyclophilin-type" evidence="6">
    <location>
        <begin position="1"/>
        <end position="164"/>
    </location>
</feature>
<dbReference type="RefSeq" id="WP_195079698.1">
    <property type="nucleotide sequence ID" value="NZ_JAYESH010000011.1"/>
</dbReference>
<keyword evidence="8" id="KW-1185">Reference proteome</keyword>
<keyword evidence="3 5" id="KW-0697">Rotamase</keyword>
<sequence length="165" mass="17676">MTKVNLSTNYGSIVLELDDQKAPNTVRNFVDYVNAGHYNGTIFHRVIPGFMIQGGGFEPGLRQKGTNAPIQNEANNGLKNNKYTVAMARTNDPHSATAQFFINVSDNDFLNHSAPTPSGWGYAVFGEVTEGTDVVDKIAGVATSSAGMHQDVPVDDVVIESATVS</sequence>
<reference evidence="7 8" key="1">
    <citation type="submission" date="2023-12" db="EMBL/GenBank/DDBJ databases">
        <title>novel species in genus Nocarida.</title>
        <authorList>
            <person name="Li Z."/>
        </authorList>
    </citation>
    <scope>NUCLEOTIDE SEQUENCE [LARGE SCALE GENOMIC DNA]</scope>
    <source>
        <strain evidence="7 8">CDC186</strain>
    </source>
</reference>
<evidence type="ECO:0000256" key="3">
    <source>
        <dbReference type="ARBA" id="ARBA00023110"/>
    </source>
</evidence>
<dbReference type="SUPFAM" id="SSF50891">
    <property type="entry name" value="Cyclophilin-like"/>
    <property type="match status" value="1"/>
</dbReference>
<evidence type="ECO:0000256" key="5">
    <source>
        <dbReference type="RuleBase" id="RU363019"/>
    </source>
</evidence>
<gene>
    <name evidence="7" type="ORF">U3653_03190</name>
</gene>
<dbReference type="Gene3D" id="2.40.100.10">
    <property type="entry name" value="Cyclophilin-like"/>
    <property type="match status" value="1"/>
</dbReference>
<evidence type="ECO:0000256" key="2">
    <source>
        <dbReference type="ARBA" id="ARBA00007365"/>
    </source>
</evidence>
<dbReference type="EMBL" id="JAYKYQ010000001">
    <property type="protein sequence ID" value="MEB3509019.1"/>
    <property type="molecule type" value="Genomic_DNA"/>
</dbReference>
<dbReference type="Pfam" id="PF00160">
    <property type="entry name" value="Pro_isomerase"/>
    <property type="match status" value="1"/>
</dbReference>
<dbReference type="CDD" id="cd01920">
    <property type="entry name" value="cyclophilin_EcCYP_like"/>
    <property type="match status" value="1"/>
</dbReference>
<comment type="function">
    <text evidence="1 5">PPIases accelerate the folding of proteins. It catalyzes the cis-trans isomerization of proline imidic peptide bonds in oligopeptides.</text>
</comment>
<dbReference type="PROSITE" id="PS00170">
    <property type="entry name" value="CSA_PPIASE_1"/>
    <property type="match status" value="1"/>
</dbReference>
<dbReference type="PROSITE" id="PS50072">
    <property type="entry name" value="CSA_PPIASE_2"/>
    <property type="match status" value="1"/>
</dbReference>
<evidence type="ECO:0000313" key="7">
    <source>
        <dbReference type="EMBL" id="MEB3509019.1"/>
    </source>
</evidence>
<dbReference type="InterPro" id="IPR024936">
    <property type="entry name" value="Cyclophilin-type_PPIase"/>
</dbReference>
<proteinExistence type="inferred from homology"/>
<dbReference type="Proteomes" id="UP001348098">
    <property type="component" value="Unassembled WGS sequence"/>
</dbReference>
<protein>
    <recommendedName>
        <fullName evidence="5">Peptidyl-prolyl cis-trans isomerase</fullName>
        <shortName evidence="5">PPIase</shortName>
        <ecNumber evidence="5">5.2.1.8</ecNumber>
    </recommendedName>
</protein>
<keyword evidence="4 5" id="KW-0413">Isomerase</keyword>
<evidence type="ECO:0000313" key="8">
    <source>
        <dbReference type="Proteomes" id="UP001348098"/>
    </source>
</evidence>
<dbReference type="EC" id="5.2.1.8" evidence="5"/>
<dbReference type="GO" id="GO:0016853">
    <property type="term" value="F:isomerase activity"/>
    <property type="evidence" value="ECO:0007669"/>
    <property type="project" value="UniProtKB-KW"/>
</dbReference>
<dbReference type="InterPro" id="IPR044665">
    <property type="entry name" value="E_coli_cyclophilin_A-like"/>
</dbReference>
<evidence type="ECO:0000256" key="4">
    <source>
        <dbReference type="ARBA" id="ARBA00023235"/>
    </source>
</evidence>
<comment type="similarity">
    <text evidence="2 5">Belongs to the cyclophilin-type PPIase family.</text>
</comment>
<organism evidence="7 8">
    <name type="scientific">Nocardia implantans</name>
    <dbReference type="NCBI Taxonomy" id="3108168"/>
    <lineage>
        <taxon>Bacteria</taxon>
        <taxon>Bacillati</taxon>
        <taxon>Actinomycetota</taxon>
        <taxon>Actinomycetes</taxon>
        <taxon>Mycobacteriales</taxon>
        <taxon>Nocardiaceae</taxon>
        <taxon>Nocardia</taxon>
    </lineage>
</organism>
<dbReference type="PANTHER" id="PTHR43246">
    <property type="entry name" value="PEPTIDYL-PROLYL CIS-TRANS ISOMERASE CYP38, CHLOROPLASTIC"/>
    <property type="match status" value="1"/>
</dbReference>
<dbReference type="InterPro" id="IPR029000">
    <property type="entry name" value="Cyclophilin-like_dom_sf"/>
</dbReference>
<dbReference type="PRINTS" id="PR00153">
    <property type="entry name" value="CSAPPISMRASE"/>
</dbReference>
<dbReference type="InterPro" id="IPR002130">
    <property type="entry name" value="Cyclophilin-type_PPIase_dom"/>
</dbReference>
<dbReference type="InterPro" id="IPR020892">
    <property type="entry name" value="Cyclophilin-type_PPIase_CS"/>
</dbReference>